<evidence type="ECO:0000256" key="4">
    <source>
        <dbReference type="ARBA" id="ARBA00023288"/>
    </source>
</evidence>
<evidence type="ECO:0000259" key="5">
    <source>
        <dbReference type="Pfam" id="PF09864"/>
    </source>
</evidence>
<dbReference type="InterPro" id="IPR036328">
    <property type="entry name" value="MliC_sf"/>
</dbReference>
<keyword evidence="1" id="KW-0732">Signal</keyword>
<dbReference type="RefSeq" id="WP_340328605.1">
    <property type="nucleotide sequence ID" value="NZ_JAZHOF010000002.1"/>
</dbReference>
<dbReference type="Gene3D" id="2.40.128.200">
    <property type="match status" value="1"/>
</dbReference>
<dbReference type="SUPFAM" id="SSF141488">
    <property type="entry name" value="YdhA-like"/>
    <property type="match status" value="1"/>
</dbReference>
<dbReference type="Pfam" id="PF09864">
    <property type="entry name" value="MliC"/>
    <property type="match status" value="1"/>
</dbReference>
<dbReference type="AlphaFoldDB" id="A0AAW9RNC8"/>
<evidence type="ECO:0000313" key="6">
    <source>
        <dbReference type="EMBL" id="MEJ8570909.1"/>
    </source>
</evidence>
<gene>
    <name evidence="6" type="ORF">V3328_05470</name>
</gene>
<sequence length="125" mass="13284">MLRHALPLLVGLCPTVGLADDVGSLSINLPLGEDAGVVVQRYRCGDDAPFAVRYVNAEPNQIAILPVDDQPRIFVSVIAASGARYVAGPYEWWTKGQTATLRNELQEGGGAECGAVTPSEFRTGD</sequence>
<keyword evidence="4" id="KW-0449">Lipoprotein</keyword>
<reference evidence="6 7" key="1">
    <citation type="submission" date="2024-02" db="EMBL/GenBank/DDBJ databases">
        <title>Genome analysis and characterization of Microbaculum marinisediminis sp. nov., isolated from marine sediment.</title>
        <authorList>
            <person name="Du Z.-J."/>
            <person name="Ye Y.-Q."/>
            <person name="Zhang Z.-R."/>
            <person name="Yuan S.-M."/>
            <person name="Zhang X.-Y."/>
        </authorList>
    </citation>
    <scope>NUCLEOTIDE SEQUENCE [LARGE SCALE GENOMIC DNA]</scope>
    <source>
        <strain evidence="6 7">SDUM1044001</strain>
    </source>
</reference>
<keyword evidence="2" id="KW-0472">Membrane</keyword>
<comment type="caution">
    <text evidence="6">The sequence shown here is derived from an EMBL/GenBank/DDBJ whole genome shotgun (WGS) entry which is preliminary data.</text>
</comment>
<dbReference type="Proteomes" id="UP001378188">
    <property type="component" value="Unassembled WGS sequence"/>
</dbReference>
<protein>
    <submittedName>
        <fullName evidence="6">MliC family protein</fullName>
    </submittedName>
</protein>
<evidence type="ECO:0000256" key="2">
    <source>
        <dbReference type="ARBA" id="ARBA00023136"/>
    </source>
</evidence>
<feature type="domain" description="C-type lysozyme inhibitor" evidence="5">
    <location>
        <begin position="42"/>
        <end position="105"/>
    </location>
</feature>
<proteinExistence type="predicted"/>
<evidence type="ECO:0000256" key="3">
    <source>
        <dbReference type="ARBA" id="ARBA00023139"/>
    </source>
</evidence>
<dbReference type="InterPro" id="IPR018660">
    <property type="entry name" value="MliC"/>
</dbReference>
<keyword evidence="7" id="KW-1185">Reference proteome</keyword>
<keyword evidence="3" id="KW-0564">Palmitate</keyword>
<evidence type="ECO:0000313" key="7">
    <source>
        <dbReference type="Proteomes" id="UP001378188"/>
    </source>
</evidence>
<evidence type="ECO:0000256" key="1">
    <source>
        <dbReference type="ARBA" id="ARBA00022729"/>
    </source>
</evidence>
<dbReference type="EMBL" id="JAZHOF010000002">
    <property type="protein sequence ID" value="MEJ8570909.1"/>
    <property type="molecule type" value="Genomic_DNA"/>
</dbReference>
<accession>A0AAW9RNC8</accession>
<organism evidence="6 7">
    <name type="scientific">Microbaculum marinum</name>
    <dbReference type="NCBI Taxonomy" id="1764581"/>
    <lineage>
        <taxon>Bacteria</taxon>
        <taxon>Pseudomonadati</taxon>
        <taxon>Pseudomonadota</taxon>
        <taxon>Alphaproteobacteria</taxon>
        <taxon>Hyphomicrobiales</taxon>
        <taxon>Tepidamorphaceae</taxon>
        <taxon>Microbaculum</taxon>
    </lineage>
</organism>
<name>A0AAW9RNC8_9HYPH</name>